<dbReference type="AlphaFoldDB" id="A0A498C8U0"/>
<dbReference type="EMBL" id="RCDA01000001">
    <property type="protein sequence ID" value="RLK51519.1"/>
    <property type="molecule type" value="Genomic_DNA"/>
</dbReference>
<dbReference type="UniPathway" id="UPA00232"/>
<dbReference type="InterPro" id="IPR002938">
    <property type="entry name" value="FAD-bd"/>
</dbReference>
<dbReference type="SUPFAM" id="SSF51905">
    <property type="entry name" value="FAD/NAD(P)-binding domain"/>
    <property type="match status" value="1"/>
</dbReference>
<keyword evidence="4" id="KW-0285">Flavoprotein</keyword>
<dbReference type="InterPro" id="IPR051205">
    <property type="entry name" value="UbiH/COQ6_monooxygenase"/>
</dbReference>
<dbReference type="InterPro" id="IPR010971">
    <property type="entry name" value="UbiH/COQ6"/>
</dbReference>
<evidence type="ECO:0000259" key="9">
    <source>
        <dbReference type="Pfam" id="PF01494"/>
    </source>
</evidence>
<dbReference type="Pfam" id="PF01494">
    <property type="entry name" value="FAD_binding_3"/>
    <property type="match status" value="1"/>
</dbReference>
<dbReference type="GO" id="GO:0006744">
    <property type="term" value="P:ubiquinone biosynthetic process"/>
    <property type="evidence" value="ECO:0007669"/>
    <property type="project" value="UniProtKB-UniPathway"/>
</dbReference>
<dbReference type="PANTHER" id="PTHR43876">
    <property type="entry name" value="UBIQUINONE BIOSYNTHESIS MONOOXYGENASE COQ6, MITOCHONDRIAL"/>
    <property type="match status" value="1"/>
</dbReference>
<keyword evidence="11" id="KW-1185">Reference proteome</keyword>
<dbReference type="NCBIfam" id="TIGR01988">
    <property type="entry name" value="Ubi-OHases"/>
    <property type="match status" value="1"/>
</dbReference>
<dbReference type="GO" id="GO:0071949">
    <property type="term" value="F:FAD binding"/>
    <property type="evidence" value="ECO:0007669"/>
    <property type="project" value="InterPro"/>
</dbReference>
<comment type="cofactor">
    <cofactor evidence="1">
        <name>FAD</name>
        <dbReference type="ChEBI" id="CHEBI:57692"/>
    </cofactor>
</comment>
<name>A0A498C8U0_9GAMM</name>
<dbReference type="FunFam" id="3.50.50.60:FF:000021">
    <property type="entry name" value="Ubiquinone biosynthesis monooxygenase COQ6"/>
    <property type="match status" value="1"/>
</dbReference>
<proteinExistence type="inferred from homology"/>
<evidence type="ECO:0000313" key="11">
    <source>
        <dbReference type="Proteomes" id="UP000275461"/>
    </source>
</evidence>
<keyword evidence="7" id="KW-0503">Monooxygenase</keyword>
<dbReference type="PANTHER" id="PTHR43876:SF10">
    <property type="entry name" value="3-DEMETHOXYUBIQUINOL 3-HYDROXYLASE"/>
    <property type="match status" value="1"/>
</dbReference>
<evidence type="ECO:0000256" key="8">
    <source>
        <dbReference type="ARBA" id="ARBA00065734"/>
    </source>
</evidence>
<dbReference type="GO" id="GO:0008682">
    <property type="term" value="F:3-demethoxyubiquinol 3-hydroxylase activity"/>
    <property type="evidence" value="ECO:0007669"/>
    <property type="project" value="TreeGrafter"/>
</dbReference>
<keyword evidence="6" id="KW-0560">Oxidoreductase</keyword>
<comment type="similarity">
    <text evidence="3">Belongs to the UbiH/COQ6 family.</text>
</comment>
<accession>A0A498C8U0</accession>
<reference evidence="10 11" key="1">
    <citation type="submission" date="2018-10" db="EMBL/GenBank/DDBJ databases">
        <title>Genomic Encyclopedia of Type Strains, Phase IV (KMG-IV): sequencing the most valuable type-strain genomes for metagenomic binning, comparative biology and taxonomic classification.</title>
        <authorList>
            <person name="Goeker M."/>
        </authorList>
    </citation>
    <scope>NUCLEOTIDE SEQUENCE [LARGE SCALE GENOMIC DNA]</scope>
    <source>
        <strain evidence="10 11">DSM 12769</strain>
    </source>
</reference>
<evidence type="ECO:0000256" key="3">
    <source>
        <dbReference type="ARBA" id="ARBA00005349"/>
    </source>
</evidence>
<evidence type="ECO:0000256" key="7">
    <source>
        <dbReference type="ARBA" id="ARBA00023033"/>
    </source>
</evidence>
<dbReference type="PRINTS" id="PR00420">
    <property type="entry name" value="RNGMNOXGNASE"/>
</dbReference>
<evidence type="ECO:0000256" key="4">
    <source>
        <dbReference type="ARBA" id="ARBA00022630"/>
    </source>
</evidence>
<evidence type="ECO:0000256" key="2">
    <source>
        <dbReference type="ARBA" id="ARBA00004749"/>
    </source>
</evidence>
<protein>
    <submittedName>
        <fullName evidence="10">2-octaprenyl-3-methyl-6-methoxy-1,4-benzoquinol hydroxylase</fullName>
    </submittedName>
</protein>
<dbReference type="GO" id="GO:0110142">
    <property type="term" value="C:ubiquinone biosynthesis complex"/>
    <property type="evidence" value="ECO:0007669"/>
    <property type="project" value="UniProtKB-ARBA"/>
</dbReference>
<evidence type="ECO:0000313" key="10">
    <source>
        <dbReference type="EMBL" id="RLK51519.1"/>
    </source>
</evidence>
<dbReference type="PROSITE" id="PS01304">
    <property type="entry name" value="UBIH"/>
    <property type="match status" value="1"/>
</dbReference>
<feature type="domain" description="FAD-binding" evidence="9">
    <location>
        <begin position="4"/>
        <end position="343"/>
    </location>
</feature>
<evidence type="ECO:0000256" key="1">
    <source>
        <dbReference type="ARBA" id="ARBA00001974"/>
    </source>
</evidence>
<gene>
    <name evidence="10" type="ORF">DFR31_1462</name>
</gene>
<sequence>MTRVNVAVVGGGMVGSALAALLGQVGIRVAVLEAQAPPPFDPAQPLDLRVSAINTHSEAVYRAAGAWAGMVARRGCVYDGVRVWDQGSSAVTRFDAPQGSHLGWFMENRIMQLALLDRLAELDSVSLHCPARPVALLPEPEAMGLQLEDGGLIRADLVIGADGARSAVRAMAGIDVQAHDYGQQAMLINVRTVRPHQTVTWQRFTPAGPQAFLPLPGNHACLVWYDSPRATEVRLGLDDEALRQEIEAEFPEELGGVETVLSRGAFPLRRTHARSYRAHRIALVGDAAHTIHPLAGQGVNLGLQDAATLAELLIGAHGAGRPLHAAGLLARYEARRRPANLAMMHSMDLFKGVFCNDSPLLQRLRRGGLWLADHAGPAKSWVVQYAAGGKPAIADTMNP</sequence>
<comment type="pathway">
    <text evidence="2">Cofactor biosynthesis; ubiquinone biosynthesis.</text>
</comment>
<keyword evidence="5" id="KW-0274">FAD</keyword>
<evidence type="ECO:0000256" key="5">
    <source>
        <dbReference type="ARBA" id="ARBA00022827"/>
    </source>
</evidence>
<dbReference type="Proteomes" id="UP000275461">
    <property type="component" value="Unassembled WGS sequence"/>
</dbReference>
<comment type="subunit">
    <text evidence="8">Component of the Ubi complex metabolon, which regroups five ubiquinone biosynthesis proteins (UbiE, UbiF, UbiG, UbiH and UbiI) and two accessory factors (UbiK and the lipid-binding protein UbiJ).</text>
</comment>
<evidence type="ECO:0000256" key="6">
    <source>
        <dbReference type="ARBA" id="ARBA00023002"/>
    </source>
</evidence>
<organism evidence="10 11">
    <name type="scientific">Alkalispirillum mobile</name>
    <dbReference type="NCBI Taxonomy" id="85925"/>
    <lineage>
        <taxon>Bacteria</taxon>
        <taxon>Pseudomonadati</taxon>
        <taxon>Pseudomonadota</taxon>
        <taxon>Gammaproteobacteria</taxon>
        <taxon>Chromatiales</taxon>
        <taxon>Ectothiorhodospiraceae</taxon>
        <taxon>Alkalispirillum</taxon>
    </lineage>
</organism>
<comment type="caution">
    <text evidence="10">The sequence shown here is derived from an EMBL/GenBank/DDBJ whole genome shotgun (WGS) entry which is preliminary data.</text>
</comment>
<dbReference type="InterPro" id="IPR018168">
    <property type="entry name" value="Ubi_Hdrlase_CS"/>
</dbReference>
<dbReference type="Gene3D" id="3.50.50.60">
    <property type="entry name" value="FAD/NAD(P)-binding domain"/>
    <property type="match status" value="2"/>
</dbReference>
<dbReference type="InterPro" id="IPR036188">
    <property type="entry name" value="FAD/NAD-bd_sf"/>
</dbReference>